<feature type="transmembrane region" description="Helical" evidence="1">
    <location>
        <begin position="73"/>
        <end position="89"/>
    </location>
</feature>
<keyword evidence="1" id="KW-1133">Transmembrane helix</keyword>
<evidence type="ECO:0000313" key="2">
    <source>
        <dbReference type="EMBL" id="EXJ09390.1"/>
    </source>
</evidence>
<keyword evidence="3" id="KW-1185">Reference proteome</keyword>
<dbReference type="AlphaFoldDB" id="W9VFF0"/>
<accession>W9VFF0</accession>
<feature type="transmembrane region" description="Helical" evidence="1">
    <location>
        <begin position="140"/>
        <end position="163"/>
    </location>
</feature>
<keyword evidence="1" id="KW-0812">Transmembrane</keyword>
<reference evidence="3" key="1">
    <citation type="submission" date="2012-11" db="EMBL/GenBank/DDBJ databases">
        <authorList>
            <person name="Singh A."/>
            <person name="Pinnaka A.K."/>
            <person name="Vaidya B."/>
        </authorList>
    </citation>
    <scope>NUCLEOTIDE SEQUENCE [LARGE SCALE GENOMIC DNA]</scope>
    <source>
        <strain evidence="3">AK23</strain>
    </source>
</reference>
<keyword evidence="1" id="KW-0472">Membrane</keyword>
<dbReference type="STRING" id="1229521.D791_03673"/>
<gene>
    <name evidence="2" type="ORF">D791_03673</name>
</gene>
<feature type="transmembrane region" description="Helical" evidence="1">
    <location>
        <begin position="12"/>
        <end position="36"/>
    </location>
</feature>
<evidence type="ECO:0000313" key="3">
    <source>
        <dbReference type="Proteomes" id="UP000019464"/>
    </source>
</evidence>
<feature type="transmembrane region" description="Helical" evidence="1">
    <location>
        <begin position="183"/>
        <end position="201"/>
    </location>
</feature>
<dbReference type="Proteomes" id="UP000019464">
    <property type="component" value="Unassembled WGS sequence"/>
</dbReference>
<evidence type="ECO:0000256" key="1">
    <source>
        <dbReference type="SAM" id="Phobius"/>
    </source>
</evidence>
<dbReference type="EMBL" id="AONB01000025">
    <property type="protein sequence ID" value="EXJ09390.1"/>
    <property type="molecule type" value="Genomic_DNA"/>
</dbReference>
<proteinExistence type="predicted"/>
<organism evidence="2 3">
    <name type="scientific">Nitrincola nitratireducens</name>
    <dbReference type="NCBI Taxonomy" id="1229521"/>
    <lineage>
        <taxon>Bacteria</taxon>
        <taxon>Pseudomonadati</taxon>
        <taxon>Pseudomonadota</taxon>
        <taxon>Gammaproteobacteria</taxon>
        <taxon>Oceanospirillales</taxon>
        <taxon>Oceanospirillaceae</taxon>
        <taxon>Nitrincola</taxon>
    </lineage>
</organism>
<protein>
    <submittedName>
        <fullName evidence="2">Uncharacterized protein</fullName>
    </submittedName>
</protein>
<reference evidence="2 3" key="2">
    <citation type="journal article" date="2015" name="Syst. Appl. Microbiol.">
        <title>Nitrincola nitratireducens sp. nov. isolated from a haloalkaline crater lake.</title>
        <authorList>
            <person name="Singh A."/>
            <person name="Vaidya B."/>
            <person name="Tanuku N.R."/>
            <person name="Pinnaka A.K."/>
        </authorList>
    </citation>
    <scope>NUCLEOTIDE SEQUENCE [LARGE SCALE GENOMIC DNA]</scope>
    <source>
        <strain evidence="2 3">AK23</strain>
    </source>
</reference>
<feature type="transmembrane region" description="Helical" evidence="1">
    <location>
        <begin position="101"/>
        <end position="120"/>
    </location>
</feature>
<name>W9VFF0_9GAMM</name>
<sequence length="217" mass="24407">MSQALISIKYSILSFLGLIAGLLWSPLAVYLDIVVIGHGMPEQGVTEISQTIFIGLSAIIFYKLMWMMPEQRGFSVLVAGLFLCMFIREQDALLDMMQPGLWQYLVAGVAVCSILVACFWRKNLWVSMAEAAKSYPFAYVLTGIALLLFFSRVFGTGALWEAIFMHDFDRSAPRLVKNTIQEGIELAAYAFILYGSLLYHWEQKSVGVQQAQKEKHS</sequence>
<feature type="transmembrane region" description="Helical" evidence="1">
    <location>
        <begin position="48"/>
        <end position="66"/>
    </location>
</feature>
<comment type="caution">
    <text evidence="2">The sequence shown here is derived from an EMBL/GenBank/DDBJ whole genome shotgun (WGS) entry which is preliminary data.</text>
</comment>